<dbReference type="PANTHER" id="PTHR47926">
    <property type="entry name" value="PENTATRICOPEPTIDE REPEAT-CONTAINING PROTEIN"/>
    <property type="match status" value="1"/>
</dbReference>
<dbReference type="InterPro" id="IPR002885">
    <property type="entry name" value="PPR_rpt"/>
</dbReference>
<feature type="repeat" description="PPR" evidence="2">
    <location>
        <begin position="262"/>
        <end position="292"/>
    </location>
</feature>
<dbReference type="GO" id="GO:0099402">
    <property type="term" value="P:plant organ development"/>
    <property type="evidence" value="ECO:0007669"/>
    <property type="project" value="UniProtKB-ARBA"/>
</dbReference>
<evidence type="ECO:0000313" key="3">
    <source>
        <dbReference type="EMBL" id="KAJ8765024.1"/>
    </source>
</evidence>
<dbReference type="InterPro" id="IPR046960">
    <property type="entry name" value="PPR_At4g14850-like_plant"/>
</dbReference>
<organism evidence="3 4">
    <name type="scientific">Erythroxylum novogranatense</name>
    <dbReference type="NCBI Taxonomy" id="1862640"/>
    <lineage>
        <taxon>Eukaryota</taxon>
        <taxon>Viridiplantae</taxon>
        <taxon>Streptophyta</taxon>
        <taxon>Embryophyta</taxon>
        <taxon>Tracheophyta</taxon>
        <taxon>Spermatophyta</taxon>
        <taxon>Magnoliopsida</taxon>
        <taxon>eudicotyledons</taxon>
        <taxon>Gunneridae</taxon>
        <taxon>Pentapetalae</taxon>
        <taxon>rosids</taxon>
        <taxon>fabids</taxon>
        <taxon>Malpighiales</taxon>
        <taxon>Erythroxylaceae</taxon>
        <taxon>Erythroxylum</taxon>
    </lineage>
</organism>
<reference evidence="3 4" key="1">
    <citation type="submission" date="2021-09" db="EMBL/GenBank/DDBJ databases">
        <title>Genomic insights and catalytic innovation underlie evolution of tropane alkaloids biosynthesis.</title>
        <authorList>
            <person name="Wang Y.-J."/>
            <person name="Tian T."/>
            <person name="Huang J.-P."/>
            <person name="Huang S.-X."/>
        </authorList>
    </citation>
    <scope>NUCLEOTIDE SEQUENCE [LARGE SCALE GENOMIC DNA]</scope>
    <source>
        <strain evidence="3">KIB-2018</strain>
        <tissue evidence="3">Leaf</tissue>
    </source>
</reference>
<proteinExistence type="predicted"/>
<dbReference type="FunFam" id="1.25.40.10:FF:000442">
    <property type="entry name" value="Pentatricopeptide repeat-containing protein At3g49710"/>
    <property type="match status" value="1"/>
</dbReference>
<dbReference type="NCBIfam" id="TIGR00756">
    <property type="entry name" value="PPR"/>
    <property type="match status" value="5"/>
</dbReference>
<evidence type="ECO:0008006" key="5">
    <source>
        <dbReference type="Google" id="ProtNLM"/>
    </source>
</evidence>
<feature type="repeat" description="PPR" evidence="2">
    <location>
        <begin position="293"/>
        <end position="327"/>
    </location>
</feature>
<gene>
    <name evidence="3" type="ORF">K2173_010497</name>
</gene>
<dbReference type="FunFam" id="1.25.40.10:FF:000348">
    <property type="entry name" value="Pentatricopeptide repeat-containing protein chloroplastic"/>
    <property type="match status" value="1"/>
</dbReference>
<accession>A0AAV8TFJ0</accession>
<dbReference type="Proteomes" id="UP001159364">
    <property type="component" value="Linkage Group LG05"/>
</dbReference>
<dbReference type="PROSITE" id="PS51375">
    <property type="entry name" value="PPR"/>
    <property type="match status" value="4"/>
</dbReference>
<dbReference type="PANTHER" id="PTHR47926:SF465">
    <property type="entry name" value="PENTATRICOPEPTIDE REPEAT (PPR-LIKE) SUPERFAMILY PROTEIN"/>
    <property type="match status" value="1"/>
</dbReference>
<comment type="caution">
    <text evidence="3">The sequence shown here is derived from an EMBL/GenBank/DDBJ whole genome shotgun (WGS) entry which is preliminary data.</text>
</comment>
<protein>
    <recommendedName>
        <fullName evidence="5">Pentatricopeptide repeat-containing protein</fullName>
    </recommendedName>
</protein>
<feature type="repeat" description="PPR" evidence="2">
    <location>
        <begin position="130"/>
        <end position="164"/>
    </location>
</feature>
<sequence>MPLSTLPKSAALSKFSTDYKKKTRSSGLPCIAQSVVNLASQGQLSQAVSSLELLSRKGIVLPTRILAFLVKQCATIRSLKLGKWLHLHLKIIGRIRRPNTSLANSLIHMYFQCNDYRSAWKVFDELRVRNLYTWNYMLSGYAKLGMIKPARRLFDKMPERDVVSWNTMIIAYAQNGGCGQSLKIYRELRRSGIGYNAYSFAGLLTVCVNLKGLVLSRQAHGQVLVAGFLSNLVISSSLVDAYSKCWEMDGARRLFNEMNVKDVLTWTTMVSGYVQSGNIEAASEIFDLMPEKNPVSWTALISGYVRHGLAHKALDLFTKMMTFRIPPDQFTFSSCLCACATISSLRHGKQLHGYLLRMNFRPNTIVVSSLIDMYSKCGCLNVGRLVFDRTGNKLDLILWNTIISALAQHGHGKEAIQMFDDMLRSDLKPDKTTLVVILNACSHSGLVQEGLSLFKTMTQKNGLIPNQEHYACLIDLLSRAGCSEELMNQLEKMPCEPHDGIGYALIGVSRFHGNIELGGKTAEHLIQTEPRCSGPSNVYASLGKWELVEKVRHLKNERQALSWIEIDKKIHVFTVPDLLDPMKEPLYTLLKFLASHMDEVSSPKAEF</sequence>
<dbReference type="EMBL" id="JAIWQS010000005">
    <property type="protein sequence ID" value="KAJ8765024.1"/>
    <property type="molecule type" value="Genomic_DNA"/>
</dbReference>
<dbReference type="Gene3D" id="1.25.40.10">
    <property type="entry name" value="Tetratricopeptide repeat domain"/>
    <property type="match status" value="3"/>
</dbReference>
<evidence type="ECO:0000256" key="2">
    <source>
        <dbReference type="PROSITE-ProRule" id="PRU00708"/>
    </source>
</evidence>
<keyword evidence="1" id="KW-0677">Repeat</keyword>
<name>A0AAV8TFJ0_9ROSI</name>
<dbReference type="Pfam" id="PF13041">
    <property type="entry name" value="PPR_2"/>
    <property type="match status" value="2"/>
</dbReference>
<evidence type="ECO:0000256" key="1">
    <source>
        <dbReference type="ARBA" id="ARBA00022737"/>
    </source>
</evidence>
<dbReference type="AlphaFoldDB" id="A0AAV8TFJ0"/>
<dbReference type="Pfam" id="PF13812">
    <property type="entry name" value="PPR_3"/>
    <property type="match status" value="1"/>
</dbReference>
<dbReference type="InterPro" id="IPR011990">
    <property type="entry name" value="TPR-like_helical_dom_sf"/>
</dbReference>
<dbReference type="GO" id="GO:0009451">
    <property type="term" value="P:RNA modification"/>
    <property type="evidence" value="ECO:0007669"/>
    <property type="project" value="InterPro"/>
</dbReference>
<dbReference type="FunFam" id="1.25.40.10:FF:000158">
    <property type="entry name" value="pentatricopeptide repeat-containing protein At2g33680"/>
    <property type="match status" value="1"/>
</dbReference>
<evidence type="ECO:0000313" key="4">
    <source>
        <dbReference type="Proteomes" id="UP001159364"/>
    </source>
</evidence>
<keyword evidence="4" id="KW-1185">Reference proteome</keyword>
<dbReference type="GO" id="GO:0003723">
    <property type="term" value="F:RNA binding"/>
    <property type="evidence" value="ECO:0007669"/>
    <property type="project" value="InterPro"/>
</dbReference>
<feature type="repeat" description="PPR" evidence="2">
    <location>
        <begin position="395"/>
        <end position="429"/>
    </location>
</feature>
<dbReference type="Pfam" id="PF01535">
    <property type="entry name" value="PPR"/>
    <property type="match status" value="4"/>
</dbReference>